<evidence type="ECO:0000313" key="2">
    <source>
        <dbReference type="Proteomes" id="UP000245119"/>
    </source>
</evidence>
<dbReference type="AlphaFoldDB" id="A0A2T7NBP7"/>
<evidence type="ECO:0000313" key="1">
    <source>
        <dbReference type="EMBL" id="PVD18593.1"/>
    </source>
</evidence>
<dbReference type="Proteomes" id="UP000245119">
    <property type="component" value="Linkage Group LG14"/>
</dbReference>
<comment type="caution">
    <text evidence="1">The sequence shown here is derived from an EMBL/GenBank/DDBJ whole genome shotgun (WGS) entry which is preliminary data.</text>
</comment>
<accession>A0A2T7NBP7</accession>
<proteinExistence type="predicted"/>
<sequence length="142" mass="15171">MPLLHNGACGRQCRGDRYGSGSTLNTPAPFSPTHLYRVATRDPAVDSSTLQFDRHVRAVRVCTCDSVTQVLLSRACSFDSMSPNMSANGASRGQQEAAGVHFDLQDRAQSASGEVDNCNQQTVCTGNRQAGELPGLDDQEPA</sequence>
<organism evidence="1 2">
    <name type="scientific">Pomacea canaliculata</name>
    <name type="common">Golden apple snail</name>
    <dbReference type="NCBI Taxonomy" id="400727"/>
    <lineage>
        <taxon>Eukaryota</taxon>
        <taxon>Metazoa</taxon>
        <taxon>Spiralia</taxon>
        <taxon>Lophotrochozoa</taxon>
        <taxon>Mollusca</taxon>
        <taxon>Gastropoda</taxon>
        <taxon>Caenogastropoda</taxon>
        <taxon>Architaenioglossa</taxon>
        <taxon>Ampullarioidea</taxon>
        <taxon>Ampullariidae</taxon>
        <taxon>Pomacea</taxon>
    </lineage>
</organism>
<gene>
    <name evidence="1" type="ORF">C0Q70_21143</name>
</gene>
<protein>
    <submittedName>
        <fullName evidence="1">Uncharacterized protein</fullName>
    </submittedName>
</protein>
<reference evidence="1 2" key="1">
    <citation type="submission" date="2018-04" db="EMBL/GenBank/DDBJ databases">
        <title>The genome of golden apple snail Pomacea canaliculata provides insight into stress tolerance and invasive adaptation.</title>
        <authorList>
            <person name="Liu C."/>
            <person name="Liu B."/>
            <person name="Ren Y."/>
            <person name="Zhang Y."/>
            <person name="Wang H."/>
            <person name="Li S."/>
            <person name="Jiang F."/>
            <person name="Yin L."/>
            <person name="Zhang G."/>
            <person name="Qian W."/>
            <person name="Fan W."/>
        </authorList>
    </citation>
    <scope>NUCLEOTIDE SEQUENCE [LARGE SCALE GENOMIC DNA]</scope>
    <source>
        <strain evidence="1">SZHN2017</strain>
        <tissue evidence="1">Muscle</tissue>
    </source>
</reference>
<name>A0A2T7NBP7_POMCA</name>
<keyword evidence="2" id="KW-1185">Reference proteome</keyword>
<dbReference type="EMBL" id="PZQS01000014">
    <property type="protein sequence ID" value="PVD18593.1"/>
    <property type="molecule type" value="Genomic_DNA"/>
</dbReference>